<dbReference type="Proteomes" id="UP000682733">
    <property type="component" value="Unassembled WGS sequence"/>
</dbReference>
<evidence type="ECO:0008006" key="6">
    <source>
        <dbReference type="Google" id="ProtNLM"/>
    </source>
</evidence>
<comment type="caution">
    <text evidence="2">The sequence shown here is derived from an EMBL/GenBank/DDBJ whole genome shotgun (WGS) entry which is preliminary data.</text>
</comment>
<accession>A0A815TRY6</accession>
<dbReference type="Proteomes" id="UP000681722">
    <property type="component" value="Unassembled WGS sequence"/>
</dbReference>
<evidence type="ECO:0000313" key="4">
    <source>
        <dbReference type="EMBL" id="CAF4370625.1"/>
    </source>
</evidence>
<name>A0A815TRY6_9BILA</name>
<dbReference type="EMBL" id="CAJNOQ010023063">
    <property type="protein sequence ID" value="CAF1509788.1"/>
    <property type="molecule type" value="Genomic_DNA"/>
</dbReference>
<dbReference type="Proteomes" id="UP000663829">
    <property type="component" value="Unassembled WGS sequence"/>
</dbReference>
<dbReference type="EMBL" id="CAJNOK010028867">
    <property type="protein sequence ID" value="CAF1440515.1"/>
    <property type="molecule type" value="Genomic_DNA"/>
</dbReference>
<dbReference type="Proteomes" id="UP000677228">
    <property type="component" value="Unassembled WGS sequence"/>
</dbReference>
<dbReference type="OrthoDB" id="9971178at2759"/>
<dbReference type="Gene3D" id="2.60.120.200">
    <property type="match status" value="1"/>
</dbReference>
<reference evidence="2" key="1">
    <citation type="submission" date="2021-02" db="EMBL/GenBank/DDBJ databases">
        <authorList>
            <person name="Nowell W R."/>
        </authorList>
    </citation>
    <scope>NUCLEOTIDE SEQUENCE</scope>
</reference>
<evidence type="ECO:0000313" key="5">
    <source>
        <dbReference type="Proteomes" id="UP000663829"/>
    </source>
</evidence>
<proteinExistence type="predicted"/>
<keyword evidence="5" id="KW-1185">Reference proteome</keyword>
<dbReference type="EMBL" id="CAJOBA010050675">
    <property type="protein sequence ID" value="CAF4236930.1"/>
    <property type="molecule type" value="Genomic_DNA"/>
</dbReference>
<sequence>MTQNLLCSKQEITRRIPSSAQTSISWSGYQWFLKDQPSWGPGPNEWSSSNVWIDQNNRLHLKLRQSGPNGRCTCAELYTQTKFGYGTYRWYVEGTIDRFDPNVVVGLFTYGGVDGINEIDIEVAKWGQTSSNASNLFYTVYPSSLGGQSSTSSSTLMSLEGTYTSHQFTWSTYQVDFKSQHGHFIDPNYNVFSSYQTPSSFNCLIPQDTAPLHMNLWLFQGQAPIDGQEVEVIIHNFQYTPICPI</sequence>
<gene>
    <name evidence="2" type="ORF">GPM918_LOCUS37059</name>
    <name evidence="1" type="ORF">OVA965_LOCUS34421</name>
    <name evidence="4" type="ORF">SRO942_LOCUS37816</name>
    <name evidence="3" type="ORF">TMI583_LOCUS35341</name>
</gene>
<evidence type="ECO:0000313" key="1">
    <source>
        <dbReference type="EMBL" id="CAF1440515.1"/>
    </source>
</evidence>
<protein>
    <recommendedName>
        <fullName evidence="6">GH16 domain-containing protein</fullName>
    </recommendedName>
</protein>
<dbReference type="EMBL" id="CAJOBC010088599">
    <property type="protein sequence ID" value="CAF4370625.1"/>
    <property type="molecule type" value="Genomic_DNA"/>
</dbReference>
<organism evidence="2 5">
    <name type="scientific">Didymodactylos carnosus</name>
    <dbReference type="NCBI Taxonomy" id="1234261"/>
    <lineage>
        <taxon>Eukaryota</taxon>
        <taxon>Metazoa</taxon>
        <taxon>Spiralia</taxon>
        <taxon>Gnathifera</taxon>
        <taxon>Rotifera</taxon>
        <taxon>Eurotatoria</taxon>
        <taxon>Bdelloidea</taxon>
        <taxon>Philodinida</taxon>
        <taxon>Philodinidae</taxon>
        <taxon>Didymodactylos</taxon>
    </lineage>
</organism>
<evidence type="ECO:0000313" key="3">
    <source>
        <dbReference type="EMBL" id="CAF4236930.1"/>
    </source>
</evidence>
<dbReference type="AlphaFoldDB" id="A0A815TRY6"/>
<dbReference type="SUPFAM" id="SSF49899">
    <property type="entry name" value="Concanavalin A-like lectins/glucanases"/>
    <property type="match status" value="1"/>
</dbReference>
<dbReference type="CDD" id="cd00413">
    <property type="entry name" value="Glyco_hydrolase_16"/>
    <property type="match status" value="1"/>
</dbReference>
<dbReference type="InterPro" id="IPR013320">
    <property type="entry name" value="ConA-like_dom_sf"/>
</dbReference>
<evidence type="ECO:0000313" key="2">
    <source>
        <dbReference type="EMBL" id="CAF1509788.1"/>
    </source>
</evidence>